<comment type="caution">
    <text evidence="1">The sequence shown here is derived from an EMBL/GenBank/DDBJ whole genome shotgun (WGS) entry which is preliminary data.</text>
</comment>
<dbReference type="InterPro" id="IPR011989">
    <property type="entry name" value="ARM-like"/>
</dbReference>
<organism evidence="1 2">
    <name type="scientific">Leptospira alstonii serovar Sichuan str. 79601</name>
    <dbReference type="NCBI Taxonomy" id="1218565"/>
    <lineage>
        <taxon>Bacteria</taxon>
        <taxon>Pseudomonadati</taxon>
        <taxon>Spirochaetota</taxon>
        <taxon>Spirochaetia</taxon>
        <taxon>Leptospirales</taxon>
        <taxon>Leptospiraceae</taxon>
        <taxon>Leptospira</taxon>
    </lineage>
</organism>
<dbReference type="SUPFAM" id="SSF48371">
    <property type="entry name" value="ARM repeat"/>
    <property type="match status" value="1"/>
</dbReference>
<evidence type="ECO:0000313" key="1">
    <source>
        <dbReference type="EMBL" id="EMJ93210.1"/>
    </source>
</evidence>
<name>M6D3T1_9LEPT</name>
<gene>
    <name evidence="1" type="ORF">LEP1GSC194_1828</name>
</gene>
<dbReference type="EMBL" id="ANIK01000071">
    <property type="protein sequence ID" value="EMJ93210.1"/>
    <property type="molecule type" value="Genomic_DNA"/>
</dbReference>
<accession>M6D3T1</accession>
<proteinExistence type="predicted"/>
<dbReference type="Proteomes" id="UP000011988">
    <property type="component" value="Unassembled WGS sequence"/>
</dbReference>
<reference evidence="1 2" key="1">
    <citation type="submission" date="2013-01" db="EMBL/GenBank/DDBJ databases">
        <authorList>
            <person name="Harkins D.M."/>
            <person name="Durkin A.S."/>
            <person name="Brinkac L.M."/>
            <person name="Haft D.H."/>
            <person name="Selengut J.D."/>
            <person name="Sanka R."/>
            <person name="DePew J."/>
            <person name="Purushe J."/>
            <person name="Galloway R.L."/>
            <person name="Vinetz J.M."/>
            <person name="Sutton G.G."/>
            <person name="Nierman W.C."/>
            <person name="Fouts D.E."/>
        </authorList>
    </citation>
    <scope>NUCLEOTIDE SEQUENCE [LARGE SCALE GENOMIC DNA]</scope>
    <source>
        <strain evidence="1 2">79601</strain>
    </source>
</reference>
<sequence length="296" mass="34407">MSIFLHLTSLQNKNRILRSGIKTSPVHYENIRRGIFCMPVIPDFSITHQWLREIKRFSNGPVIGVYFRIADSELVWSGKYNEELLSSSAVESFQTLGSIEDPFGFQVILPRKVARKEIVKIKNLPQTIGWRYSPEARKKPRCLCPACIPKGWPFGNKLKENKYYSLISKFNQAQNISDKLSILQSISDLLSFHHRIDDFEPLLRFLNTDVTEIQEQVLRILSSFKSTKLFPILSEYLHSKEELKEAAAESLLRMKGEGARPYLKKFESDSKIDFRLFRLKSILKMCFLNSHLDEFL</sequence>
<dbReference type="AlphaFoldDB" id="M6D3T1"/>
<evidence type="ECO:0008006" key="3">
    <source>
        <dbReference type="Google" id="ProtNLM"/>
    </source>
</evidence>
<protein>
    <recommendedName>
        <fullName evidence="3">HEAT repeat protein</fullName>
    </recommendedName>
</protein>
<evidence type="ECO:0000313" key="2">
    <source>
        <dbReference type="Proteomes" id="UP000011988"/>
    </source>
</evidence>
<dbReference type="InterPro" id="IPR016024">
    <property type="entry name" value="ARM-type_fold"/>
</dbReference>
<dbReference type="Gene3D" id="1.25.10.10">
    <property type="entry name" value="Leucine-rich Repeat Variant"/>
    <property type="match status" value="1"/>
</dbReference>
<dbReference type="PATRIC" id="fig|1218565.3.peg.3243"/>